<dbReference type="Proteomes" id="UP000177354">
    <property type="component" value="Unassembled WGS sequence"/>
</dbReference>
<comment type="subunit">
    <text evidence="5">Part of the 50S ribosomal subunit.</text>
</comment>
<evidence type="ECO:0000256" key="4">
    <source>
        <dbReference type="ARBA" id="ARBA00035244"/>
    </source>
</evidence>
<dbReference type="Gene3D" id="3.40.1370.10">
    <property type="match status" value="1"/>
</dbReference>
<proteinExistence type="inferred from homology"/>
<dbReference type="PANTHER" id="PTHR10746:SF6">
    <property type="entry name" value="LARGE RIBOSOMAL SUBUNIT PROTEIN UL4M"/>
    <property type="match status" value="1"/>
</dbReference>
<dbReference type="PANTHER" id="PTHR10746">
    <property type="entry name" value="50S RIBOSOMAL PROTEIN L4"/>
    <property type="match status" value="1"/>
</dbReference>
<keyword evidence="3 5" id="KW-0687">Ribonucleoprotein</keyword>
<comment type="similarity">
    <text evidence="1 5">Belongs to the universal ribosomal protein uL4 family.</text>
</comment>
<dbReference type="GO" id="GO:0005840">
    <property type="term" value="C:ribosome"/>
    <property type="evidence" value="ECO:0007669"/>
    <property type="project" value="UniProtKB-KW"/>
</dbReference>
<dbReference type="GO" id="GO:1990904">
    <property type="term" value="C:ribonucleoprotein complex"/>
    <property type="evidence" value="ECO:0007669"/>
    <property type="project" value="UniProtKB-KW"/>
</dbReference>
<dbReference type="AlphaFoldDB" id="A0A1F5Z7D8"/>
<feature type="region of interest" description="Disordered" evidence="6">
    <location>
        <begin position="65"/>
        <end position="87"/>
    </location>
</feature>
<protein>
    <recommendedName>
        <fullName evidence="4 5">Large ribosomal subunit protein uL4</fullName>
    </recommendedName>
</protein>
<dbReference type="GO" id="GO:0019843">
    <property type="term" value="F:rRNA binding"/>
    <property type="evidence" value="ECO:0007669"/>
    <property type="project" value="UniProtKB-UniRule"/>
</dbReference>
<dbReference type="HAMAP" id="MF_01328_B">
    <property type="entry name" value="Ribosomal_uL4_B"/>
    <property type="match status" value="1"/>
</dbReference>
<organism evidence="7 8">
    <name type="scientific">Candidatus Gottesmanbacteria bacterium RIFCSPHIGHO2_01_FULL_40_15</name>
    <dbReference type="NCBI Taxonomy" id="1798376"/>
    <lineage>
        <taxon>Bacteria</taxon>
        <taxon>Candidatus Gottesmaniibacteriota</taxon>
    </lineage>
</organism>
<keyword evidence="5" id="KW-0699">rRNA-binding</keyword>
<feature type="compositionally biased region" description="Basic residues" evidence="6">
    <location>
        <begin position="78"/>
        <end position="87"/>
    </location>
</feature>
<dbReference type="Pfam" id="PF00573">
    <property type="entry name" value="Ribosomal_L4"/>
    <property type="match status" value="1"/>
</dbReference>
<dbReference type="EMBL" id="MFJF01000005">
    <property type="protein sequence ID" value="OGG08052.1"/>
    <property type="molecule type" value="Genomic_DNA"/>
</dbReference>
<comment type="caution">
    <text evidence="7">The sequence shown here is derived from an EMBL/GenBank/DDBJ whole genome shotgun (WGS) entry which is preliminary data.</text>
</comment>
<dbReference type="InterPro" id="IPR023574">
    <property type="entry name" value="Ribosomal_uL4_dom_sf"/>
</dbReference>
<reference evidence="7 8" key="1">
    <citation type="journal article" date="2016" name="Nat. Commun.">
        <title>Thousands of microbial genomes shed light on interconnected biogeochemical processes in an aquifer system.</title>
        <authorList>
            <person name="Anantharaman K."/>
            <person name="Brown C.T."/>
            <person name="Hug L.A."/>
            <person name="Sharon I."/>
            <person name="Castelle C.J."/>
            <person name="Probst A.J."/>
            <person name="Thomas B.C."/>
            <person name="Singh A."/>
            <person name="Wilkins M.J."/>
            <person name="Karaoz U."/>
            <person name="Brodie E.L."/>
            <person name="Williams K.H."/>
            <person name="Hubbard S.S."/>
            <person name="Banfield J.F."/>
        </authorList>
    </citation>
    <scope>NUCLEOTIDE SEQUENCE [LARGE SCALE GENOMIC DNA]</scope>
</reference>
<comment type="function">
    <text evidence="5">Forms part of the polypeptide exit tunnel.</text>
</comment>
<dbReference type="NCBIfam" id="TIGR03953">
    <property type="entry name" value="rplD_bact"/>
    <property type="match status" value="1"/>
</dbReference>
<accession>A0A1F5Z7D8</accession>
<evidence type="ECO:0000256" key="2">
    <source>
        <dbReference type="ARBA" id="ARBA00022980"/>
    </source>
</evidence>
<evidence type="ECO:0000256" key="3">
    <source>
        <dbReference type="ARBA" id="ARBA00023274"/>
    </source>
</evidence>
<keyword evidence="2 5" id="KW-0689">Ribosomal protein</keyword>
<dbReference type="GO" id="GO:0003735">
    <property type="term" value="F:structural constituent of ribosome"/>
    <property type="evidence" value="ECO:0007669"/>
    <property type="project" value="InterPro"/>
</dbReference>
<name>A0A1F5Z7D8_9BACT</name>
<evidence type="ECO:0000256" key="5">
    <source>
        <dbReference type="HAMAP-Rule" id="MF_01328"/>
    </source>
</evidence>
<dbReference type="InterPro" id="IPR013005">
    <property type="entry name" value="Ribosomal_uL4-like"/>
</dbReference>
<gene>
    <name evidence="5" type="primary">rplD</name>
    <name evidence="7" type="ORF">A2777_01550</name>
</gene>
<evidence type="ECO:0000313" key="7">
    <source>
        <dbReference type="EMBL" id="OGG08052.1"/>
    </source>
</evidence>
<sequence length="253" mass="28521">MPRKKPVTRNDLDKTVLKTDVFNLQGNKIAKITLPSEIFGVPVNPQLLAQAVRIYLANQRAGTHKVKTRSETSGSTRKIYRQKGTGRARHGDIKAPIFVGGGIAHGPKIRNYSLNFPYKMKTKALFQALTQKFNSDSVKIVMDFNDFPPKTKEMAKFLTSFNLFNKKKDKFTKTLLVTDKVNREVFLASRNLQNLSVTPVNQLNTYEVMKATNVILMKKVIESLREKSGSTAISGKMKKDKKTLYPGIKTVNK</sequence>
<comment type="function">
    <text evidence="5">One of the primary rRNA binding proteins, this protein initially binds near the 5'-end of the 23S rRNA. It is important during the early stages of 50S assembly. It makes multiple contacts with different domains of the 23S rRNA in the assembled 50S subunit and ribosome.</text>
</comment>
<evidence type="ECO:0000256" key="6">
    <source>
        <dbReference type="SAM" id="MobiDB-lite"/>
    </source>
</evidence>
<evidence type="ECO:0000313" key="8">
    <source>
        <dbReference type="Proteomes" id="UP000177354"/>
    </source>
</evidence>
<evidence type="ECO:0000256" key="1">
    <source>
        <dbReference type="ARBA" id="ARBA00010528"/>
    </source>
</evidence>
<dbReference type="GO" id="GO:0006412">
    <property type="term" value="P:translation"/>
    <property type="evidence" value="ECO:0007669"/>
    <property type="project" value="UniProtKB-UniRule"/>
</dbReference>
<keyword evidence="5" id="KW-0694">RNA-binding</keyword>
<dbReference type="InterPro" id="IPR002136">
    <property type="entry name" value="Ribosomal_uL4"/>
</dbReference>
<dbReference type="SUPFAM" id="SSF52166">
    <property type="entry name" value="Ribosomal protein L4"/>
    <property type="match status" value="1"/>
</dbReference>